<keyword evidence="3" id="KW-1185">Reference proteome</keyword>
<reference evidence="2 3" key="1">
    <citation type="submission" date="2023-04" db="EMBL/GenBank/DDBJ databases">
        <title>Genome of Basidiobolus ranarum AG-B5.</title>
        <authorList>
            <person name="Stajich J.E."/>
            <person name="Carter-House D."/>
            <person name="Gryganskyi A."/>
        </authorList>
    </citation>
    <scope>NUCLEOTIDE SEQUENCE [LARGE SCALE GENOMIC DNA]</scope>
    <source>
        <strain evidence="2 3">AG-B5</strain>
    </source>
</reference>
<dbReference type="Proteomes" id="UP001479436">
    <property type="component" value="Unassembled WGS sequence"/>
</dbReference>
<gene>
    <name evidence="2" type="ORF">K7432_008174</name>
</gene>
<evidence type="ECO:0000313" key="2">
    <source>
        <dbReference type="EMBL" id="KAK9764367.1"/>
    </source>
</evidence>
<evidence type="ECO:0000313" key="3">
    <source>
        <dbReference type="Proteomes" id="UP001479436"/>
    </source>
</evidence>
<accession>A0ABR2WS61</accession>
<protein>
    <submittedName>
        <fullName evidence="2">Uncharacterized protein</fullName>
    </submittedName>
</protein>
<evidence type="ECO:0000256" key="1">
    <source>
        <dbReference type="SAM" id="MobiDB-lite"/>
    </source>
</evidence>
<feature type="region of interest" description="Disordered" evidence="1">
    <location>
        <begin position="1"/>
        <end position="60"/>
    </location>
</feature>
<sequence length="154" mass="17176">MAALSRPSGEGDATGKSSKLISKAFRLSSHHGQNKRKSAKFKPPPLTRDNLEVHKKLLPPSSETKLDRVTRYVMHQASIQEELTNTTNYLALPLIESLEEKSVTDQHHIKSISIIGAQSKPKVRQLFAKMFIGFKSIISKPESISFHAHPEPVL</sequence>
<name>A0ABR2WS61_9FUNG</name>
<feature type="compositionally biased region" description="Basic residues" evidence="1">
    <location>
        <begin position="28"/>
        <end position="40"/>
    </location>
</feature>
<proteinExistence type="predicted"/>
<dbReference type="EMBL" id="JASJQH010000442">
    <property type="protein sequence ID" value="KAK9764367.1"/>
    <property type="molecule type" value="Genomic_DNA"/>
</dbReference>
<organism evidence="2 3">
    <name type="scientific">Basidiobolus ranarum</name>
    <dbReference type="NCBI Taxonomy" id="34480"/>
    <lineage>
        <taxon>Eukaryota</taxon>
        <taxon>Fungi</taxon>
        <taxon>Fungi incertae sedis</taxon>
        <taxon>Zoopagomycota</taxon>
        <taxon>Entomophthoromycotina</taxon>
        <taxon>Basidiobolomycetes</taxon>
        <taxon>Basidiobolales</taxon>
        <taxon>Basidiobolaceae</taxon>
        <taxon>Basidiobolus</taxon>
    </lineage>
</organism>
<comment type="caution">
    <text evidence="2">The sequence shown here is derived from an EMBL/GenBank/DDBJ whole genome shotgun (WGS) entry which is preliminary data.</text>
</comment>